<proteinExistence type="predicted"/>
<organism evidence="2 3">
    <name type="scientific">Oryza rufipogon</name>
    <name type="common">Brownbeard rice</name>
    <name type="synonym">Asian wild rice</name>
    <dbReference type="NCBI Taxonomy" id="4529"/>
    <lineage>
        <taxon>Eukaryota</taxon>
        <taxon>Viridiplantae</taxon>
        <taxon>Streptophyta</taxon>
        <taxon>Embryophyta</taxon>
        <taxon>Tracheophyta</taxon>
        <taxon>Spermatophyta</taxon>
        <taxon>Magnoliopsida</taxon>
        <taxon>Liliopsida</taxon>
        <taxon>Poales</taxon>
        <taxon>Poaceae</taxon>
        <taxon>BOP clade</taxon>
        <taxon>Oryzoideae</taxon>
        <taxon>Oryzeae</taxon>
        <taxon>Oryzinae</taxon>
        <taxon>Oryza</taxon>
    </lineage>
</organism>
<dbReference type="Gramene" id="ORUFI03G02880.1">
    <property type="protein sequence ID" value="ORUFI03G02880.1"/>
    <property type="gene ID" value="ORUFI03G02880"/>
</dbReference>
<reference evidence="2" key="2">
    <citation type="submission" date="2015-06" db="UniProtKB">
        <authorList>
            <consortium name="EnsemblPlants"/>
        </authorList>
    </citation>
    <scope>IDENTIFICATION</scope>
</reference>
<feature type="compositionally biased region" description="Basic and acidic residues" evidence="1">
    <location>
        <begin position="83"/>
        <end position="101"/>
    </location>
</feature>
<evidence type="ECO:0000313" key="2">
    <source>
        <dbReference type="EnsemblPlants" id="ORUFI03G02880.1"/>
    </source>
</evidence>
<accession>A0A0E0NPG3</accession>
<keyword evidence="3" id="KW-1185">Reference proteome</keyword>
<protein>
    <submittedName>
        <fullName evidence="2">Uncharacterized protein</fullName>
    </submittedName>
</protein>
<dbReference type="Proteomes" id="UP000008022">
    <property type="component" value="Unassembled WGS sequence"/>
</dbReference>
<feature type="region of interest" description="Disordered" evidence="1">
    <location>
        <begin position="1"/>
        <end position="30"/>
    </location>
</feature>
<dbReference type="AlphaFoldDB" id="A0A0E0NPG3"/>
<feature type="region of interest" description="Disordered" evidence="1">
    <location>
        <begin position="83"/>
        <end position="128"/>
    </location>
</feature>
<evidence type="ECO:0000256" key="1">
    <source>
        <dbReference type="SAM" id="MobiDB-lite"/>
    </source>
</evidence>
<evidence type="ECO:0000313" key="3">
    <source>
        <dbReference type="Proteomes" id="UP000008022"/>
    </source>
</evidence>
<sequence length="128" mass="13758">MTKSKDLRCTFPRAPTGLQGTTRVRPGRANPSCDLVAAQRNPRRNHVHAAGGRALPFSFISFSPSRPSLWWAAHGGRRRRAVVHHERQEGRVAAGRGEDSSGQHGRRRWEPAASGAQAGGDSGSATDG</sequence>
<dbReference type="HOGENOM" id="CLU_1963200_0_0_1"/>
<name>A0A0E0NPG3_ORYRU</name>
<dbReference type="EnsemblPlants" id="ORUFI03G02880.1">
    <property type="protein sequence ID" value="ORUFI03G02880.1"/>
    <property type="gene ID" value="ORUFI03G02880"/>
</dbReference>
<reference evidence="3" key="1">
    <citation type="submission" date="2013-06" db="EMBL/GenBank/DDBJ databases">
        <authorList>
            <person name="Zhao Q."/>
        </authorList>
    </citation>
    <scope>NUCLEOTIDE SEQUENCE</scope>
    <source>
        <strain evidence="3">cv. W1943</strain>
    </source>
</reference>